<comment type="caution">
    <text evidence="2">The sequence shown here is derived from an EMBL/GenBank/DDBJ whole genome shotgun (WGS) entry which is preliminary data.</text>
</comment>
<protein>
    <submittedName>
        <fullName evidence="2">Uncharacterized protein</fullName>
    </submittedName>
</protein>
<sequence length="424" mass="48581">MVELIDKAQMIAAHHGAAMRIELRRFGAGNPDRSFEPALQQAHRLQQRRLARTRRPDQRDDLARRHGQVDPAQDVDRLAALREAARQPSGFEDRLEQLRIHAAPVADHRTRRQFVAQRRQNLPDLVGVVRLDLDHADIIAEQQQGLRVLDRHEDILLVVIVQPDLEDRGDLVADDTRHGAERRRLPLRAEQRYVAADGRAQRFGQPAADRDPAAARRHAGERPHHHLVADHRRDVLHPHAADQHRLRPAVIGRRQRLFDHRHRRRDADDLVEQLGAKAVHNAHDDDERRHTEHHRDEADRGDEEDERLPLARQQISPRDHPFIGARIGNGPGVCLSGPPRRRRAKGGSFQFTPPVRRPLLSQIKAERRPNAGPFSRWTLVWPVREATPPTTIQPSFPRRRESRLANVRESSSEPSASGFPPPRK</sequence>
<evidence type="ECO:0000313" key="2">
    <source>
        <dbReference type="EMBL" id="PAV70332.1"/>
    </source>
</evidence>
<feature type="compositionally biased region" description="Basic and acidic residues" evidence="1">
    <location>
        <begin position="54"/>
        <end position="68"/>
    </location>
</feature>
<feature type="region of interest" description="Disordered" evidence="1">
    <location>
        <begin position="387"/>
        <end position="424"/>
    </location>
</feature>
<evidence type="ECO:0000256" key="1">
    <source>
        <dbReference type="SAM" id="MobiDB-lite"/>
    </source>
</evidence>
<feature type="region of interest" description="Disordered" evidence="1">
    <location>
        <begin position="278"/>
        <end position="354"/>
    </location>
</feature>
<dbReference type="Proteomes" id="UP000218231">
    <property type="component" value="Unassembled WGS sequence"/>
</dbReference>
<keyword evidence="3" id="KW-1185">Reference proteome</keyword>
<dbReference type="AlphaFoldDB" id="A0A2A2K8W5"/>
<feature type="compositionally biased region" description="Basic and acidic residues" evidence="1">
    <location>
        <begin position="208"/>
        <end position="223"/>
    </location>
</feature>
<accession>A0A2A2K8W5</accession>
<reference evidence="2 3" key="1">
    <citation type="journal article" date="2017" name="Curr. Biol.">
        <title>Genome architecture and evolution of a unichromosomal asexual nematode.</title>
        <authorList>
            <person name="Fradin H."/>
            <person name="Zegar C."/>
            <person name="Gutwein M."/>
            <person name="Lucas J."/>
            <person name="Kovtun M."/>
            <person name="Corcoran D."/>
            <person name="Baugh L.R."/>
            <person name="Kiontke K."/>
            <person name="Gunsalus K."/>
            <person name="Fitch D.H."/>
            <person name="Piano F."/>
        </authorList>
    </citation>
    <scope>NUCLEOTIDE SEQUENCE [LARGE SCALE GENOMIC DNA]</scope>
    <source>
        <strain evidence="2">PF1309</strain>
    </source>
</reference>
<gene>
    <name evidence="2" type="ORF">WR25_25236</name>
</gene>
<proteinExistence type="predicted"/>
<feature type="compositionally biased region" description="Basic and acidic residues" evidence="1">
    <location>
        <begin position="281"/>
        <end position="298"/>
    </location>
</feature>
<feature type="region of interest" description="Disordered" evidence="1">
    <location>
        <begin position="46"/>
        <end position="68"/>
    </location>
</feature>
<name>A0A2A2K8W5_9BILA</name>
<evidence type="ECO:0000313" key="3">
    <source>
        <dbReference type="Proteomes" id="UP000218231"/>
    </source>
</evidence>
<feature type="region of interest" description="Disordered" evidence="1">
    <location>
        <begin position="203"/>
        <end position="223"/>
    </location>
</feature>
<organism evidence="2 3">
    <name type="scientific">Diploscapter pachys</name>
    <dbReference type="NCBI Taxonomy" id="2018661"/>
    <lineage>
        <taxon>Eukaryota</taxon>
        <taxon>Metazoa</taxon>
        <taxon>Ecdysozoa</taxon>
        <taxon>Nematoda</taxon>
        <taxon>Chromadorea</taxon>
        <taxon>Rhabditida</taxon>
        <taxon>Rhabditina</taxon>
        <taxon>Rhabditomorpha</taxon>
        <taxon>Rhabditoidea</taxon>
        <taxon>Rhabditidae</taxon>
        <taxon>Diploscapter</taxon>
    </lineage>
</organism>
<dbReference type="EMBL" id="LIAE01009290">
    <property type="protein sequence ID" value="PAV70332.1"/>
    <property type="molecule type" value="Genomic_DNA"/>
</dbReference>